<dbReference type="InterPro" id="IPR050624">
    <property type="entry name" value="HTH-type_Tx_Regulator"/>
</dbReference>
<dbReference type="PROSITE" id="PS50977">
    <property type="entry name" value="HTH_TETR_2"/>
    <property type="match status" value="1"/>
</dbReference>
<protein>
    <submittedName>
        <fullName evidence="5">AcrR family transcriptional regulator</fullName>
    </submittedName>
</protein>
<evidence type="ECO:0000259" key="4">
    <source>
        <dbReference type="PROSITE" id="PS50977"/>
    </source>
</evidence>
<dbReference type="RefSeq" id="WP_307476620.1">
    <property type="nucleotide sequence ID" value="NZ_JAUSUB010000015.1"/>
</dbReference>
<comment type="caution">
    <text evidence="5">The sequence shown here is derived from an EMBL/GenBank/DDBJ whole genome shotgun (WGS) entry which is preliminary data.</text>
</comment>
<keyword evidence="1" id="KW-0678">Repressor</keyword>
<dbReference type="EMBL" id="JAUSUB010000015">
    <property type="protein sequence ID" value="MDQ0271460.1"/>
    <property type="molecule type" value="Genomic_DNA"/>
</dbReference>
<dbReference type="PANTHER" id="PTHR43479">
    <property type="entry name" value="ACREF/ENVCD OPERON REPRESSOR-RELATED"/>
    <property type="match status" value="1"/>
</dbReference>
<evidence type="ECO:0000256" key="2">
    <source>
        <dbReference type="ARBA" id="ARBA00023125"/>
    </source>
</evidence>
<accession>A0ABU0AN27</accession>
<evidence type="ECO:0000256" key="1">
    <source>
        <dbReference type="ARBA" id="ARBA00022491"/>
    </source>
</evidence>
<dbReference type="SUPFAM" id="SSF46689">
    <property type="entry name" value="Homeodomain-like"/>
    <property type="match status" value="1"/>
</dbReference>
<organism evidence="5 6">
    <name type="scientific">Cytobacillus purgationiresistens</name>
    <dbReference type="NCBI Taxonomy" id="863449"/>
    <lineage>
        <taxon>Bacteria</taxon>
        <taxon>Bacillati</taxon>
        <taxon>Bacillota</taxon>
        <taxon>Bacilli</taxon>
        <taxon>Bacillales</taxon>
        <taxon>Bacillaceae</taxon>
        <taxon>Cytobacillus</taxon>
    </lineage>
</organism>
<dbReference type="InterPro" id="IPR001647">
    <property type="entry name" value="HTH_TetR"/>
</dbReference>
<dbReference type="InterPro" id="IPR009057">
    <property type="entry name" value="Homeodomain-like_sf"/>
</dbReference>
<keyword evidence="6" id="KW-1185">Reference proteome</keyword>
<feature type="domain" description="HTH tetR-type" evidence="4">
    <location>
        <begin position="10"/>
        <end position="70"/>
    </location>
</feature>
<name>A0ABU0AN27_9BACI</name>
<proteinExistence type="predicted"/>
<dbReference type="PRINTS" id="PR00455">
    <property type="entry name" value="HTHTETR"/>
</dbReference>
<dbReference type="PANTHER" id="PTHR43479:SF11">
    <property type="entry name" value="ACREF_ENVCD OPERON REPRESSOR-RELATED"/>
    <property type="match status" value="1"/>
</dbReference>
<keyword evidence="2 3" id="KW-0238">DNA-binding</keyword>
<dbReference type="Pfam" id="PF00440">
    <property type="entry name" value="TetR_N"/>
    <property type="match status" value="1"/>
</dbReference>
<reference evidence="5 6" key="1">
    <citation type="submission" date="2023-07" db="EMBL/GenBank/DDBJ databases">
        <title>Genomic Encyclopedia of Type Strains, Phase IV (KMG-IV): sequencing the most valuable type-strain genomes for metagenomic binning, comparative biology and taxonomic classification.</title>
        <authorList>
            <person name="Goeker M."/>
        </authorList>
    </citation>
    <scope>NUCLEOTIDE SEQUENCE [LARGE SCALE GENOMIC DNA]</scope>
    <source>
        <strain evidence="5 6">DSM 23494</strain>
    </source>
</reference>
<feature type="DNA-binding region" description="H-T-H motif" evidence="3">
    <location>
        <begin position="33"/>
        <end position="52"/>
    </location>
</feature>
<dbReference type="Gene3D" id="1.10.357.10">
    <property type="entry name" value="Tetracycline Repressor, domain 2"/>
    <property type="match status" value="1"/>
</dbReference>
<evidence type="ECO:0000313" key="6">
    <source>
        <dbReference type="Proteomes" id="UP001238088"/>
    </source>
</evidence>
<sequence length="189" mass="21894">MTPRKSSAEELTKEEIVYRAREQFIEKGYEKVTMRGLASKLGCSHGALYYYFKNKAELFYAVVEKDFAHLNQLLKDVVSGPNENQQKLHEILLCFIRFGLNQQKQYEFMFMMKNDEVDSLSHEASMQSYHKFAEAVFKLKNEKVQQDAIYSAFIALHGFVSHHCGYVTDFNEVKEAAEGHVQFILKGLT</sequence>
<dbReference type="Proteomes" id="UP001238088">
    <property type="component" value="Unassembled WGS sequence"/>
</dbReference>
<gene>
    <name evidence="5" type="ORF">J2S17_003348</name>
</gene>
<evidence type="ECO:0000256" key="3">
    <source>
        <dbReference type="PROSITE-ProRule" id="PRU00335"/>
    </source>
</evidence>
<evidence type="ECO:0000313" key="5">
    <source>
        <dbReference type="EMBL" id="MDQ0271460.1"/>
    </source>
</evidence>